<reference evidence="1 2" key="1">
    <citation type="submission" date="2017-09" db="EMBL/GenBank/DDBJ databases">
        <authorList>
            <person name="Ehlers B."/>
            <person name="Leendertz F.H."/>
        </authorList>
    </citation>
    <scope>NUCLEOTIDE SEQUENCE [LARGE SCALE GENOMIC DNA]</scope>
    <source>
        <strain evidence="1 2">DJ-1</strain>
    </source>
</reference>
<feature type="non-terminal residue" evidence="1">
    <location>
        <position position="26"/>
    </location>
</feature>
<comment type="caution">
    <text evidence="1">The sequence shown here is derived from an EMBL/GenBank/DDBJ whole genome shotgun (WGS) entry which is preliminary data.</text>
</comment>
<sequence length="26" mass="3199">MRYRDWTTRLSEVIKAALERPFSWGE</sequence>
<organism evidence="1 2">
    <name type="scientific">Pseudomonas plecoglossicida</name>
    <dbReference type="NCBI Taxonomy" id="70775"/>
    <lineage>
        <taxon>Bacteria</taxon>
        <taxon>Pseudomonadati</taxon>
        <taxon>Pseudomonadota</taxon>
        <taxon>Gammaproteobacteria</taxon>
        <taxon>Pseudomonadales</taxon>
        <taxon>Pseudomonadaceae</taxon>
        <taxon>Pseudomonas</taxon>
    </lineage>
</organism>
<dbReference type="EMBL" id="NTME01000121">
    <property type="protein sequence ID" value="PBJ91873.1"/>
    <property type="molecule type" value="Genomic_DNA"/>
</dbReference>
<dbReference type="AlphaFoldDB" id="A0A2A3LVS5"/>
<accession>A0A2A3LVS5</accession>
<evidence type="ECO:0000313" key="1">
    <source>
        <dbReference type="EMBL" id="PBJ91873.1"/>
    </source>
</evidence>
<proteinExistence type="predicted"/>
<evidence type="ECO:0000313" key="2">
    <source>
        <dbReference type="Proteomes" id="UP000218102"/>
    </source>
</evidence>
<protein>
    <submittedName>
        <fullName evidence="1">Uncharacterized protein</fullName>
    </submittedName>
</protein>
<gene>
    <name evidence="1" type="ORF">CMV24_30225</name>
</gene>
<name>A0A2A3LVS5_PSEDL</name>
<dbReference type="Proteomes" id="UP000218102">
    <property type="component" value="Unassembled WGS sequence"/>
</dbReference>